<dbReference type="PANTHER" id="PTHR24056:SF546">
    <property type="entry name" value="CYCLIN-DEPENDENT KINASE 12"/>
    <property type="match status" value="1"/>
</dbReference>
<evidence type="ECO:0000256" key="9">
    <source>
        <dbReference type="ARBA" id="ARBA00049280"/>
    </source>
</evidence>
<dbReference type="Gene3D" id="3.30.200.20">
    <property type="entry name" value="Phosphorylase Kinase, domain 1"/>
    <property type="match status" value="1"/>
</dbReference>
<evidence type="ECO:0000259" key="12">
    <source>
        <dbReference type="PROSITE" id="PS50011"/>
    </source>
</evidence>
<evidence type="ECO:0000256" key="7">
    <source>
        <dbReference type="ARBA" id="ARBA00047811"/>
    </source>
</evidence>
<feature type="compositionally biased region" description="Polar residues" evidence="11">
    <location>
        <begin position="494"/>
        <end position="505"/>
    </location>
</feature>
<dbReference type="Pfam" id="PF00069">
    <property type="entry name" value="Pkinase"/>
    <property type="match status" value="1"/>
</dbReference>
<dbReference type="GO" id="GO:0008024">
    <property type="term" value="C:cyclin/CDK positive transcription elongation factor complex"/>
    <property type="evidence" value="ECO:0007669"/>
    <property type="project" value="TreeGrafter"/>
</dbReference>
<dbReference type="GO" id="GO:0030332">
    <property type="term" value="F:cyclin binding"/>
    <property type="evidence" value="ECO:0007669"/>
    <property type="project" value="TreeGrafter"/>
</dbReference>
<evidence type="ECO:0000256" key="11">
    <source>
        <dbReference type="SAM" id="MobiDB-lite"/>
    </source>
</evidence>
<feature type="region of interest" description="Disordered" evidence="11">
    <location>
        <begin position="1"/>
        <end position="589"/>
    </location>
</feature>
<dbReference type="PROSITE" id="PS00108">
    <property type="entry name" value="PROTEIN_KINASE_ST"/>
    <property type="match status" value="1"/>
</dbReference>
<evidence type="ECO:0000256" key="2">
    <source>
        <dbReference type="ARBA" id="ARBA00022527"/>
    </source>
</evidence>
<dbReference type="GO" id="GO:0005524">
    <property type="term" value="F:ATP binding"/>
    <property type="evidence" value="ECO:0007669"/>
    <property type="project" value="UniProtKB-UniRule"/>
</dbReference>
<keyword evidence="5" id="KW-0418">Kinase</keyword>
<dbReference type="InterPro" id="IPR017441">
    <property type="entry name" value="Protein_kinase_ATP_BS"/>
</dbReference>
<feature type="compositionally biased region" description="Basic and acidic residues" evidence="11">
    <location>
        <begin position="420"/>
        <end position="434"/>
    </location>
</feature>
<dbReference type="FunFam" id="1.10.510.10:FF:000415">
    <property type="entry name" value="CMGC/CDK/CRK7 protein kinase, variant"/>
    <property type="match status" value="1"/>
</dbReference>
<name>A0AAW0YP74_9TREE</name>
<feature type="compositionally biased region" description="Low complexity" evidence="11">
    <location>
        <begin position="562"/>
        <end position="578"/>
    </location>
</feature>
<evidence type="ECO:0000256" key="8">
    <source>
        <dbReference type="ARBA" id="ARBA00048367"/>
    </source>
</evidence>
<dbReference type="InterPro" id="IPR011009">
    <property type="entry name" value="Kinase-like_dom_sf"/>
</dbReference>
<comment type="catalytic activity">
    <reaction evidence="8">
        <text>L-seryl-[protein] + ATP = O-phospho-L-seryl-[protein] + ADP + H(+)</text>
        <dbReference type="Rhea" id="RHEA:17989"/>
        <dbReference type="Rhea" id="RHEA-COMP:9863"/>
        <dbReference type="Rhea" id="RHEA-COMP:11604"/>
        <dbReference type="ChEBI" id="CHEBI:15378"/>
        <dbReference type="ChEBI" id="CHEBI:29999"/>
        <dbReference type="ChEBI" id="CHEBI:30616"/>
        <dbReference type="ChEBI" id="CHEBI:83421"/>
        <dbReference type="ChEBI" id="CHEBI:456216"/>
        <dbReference type="EC" id="2.7.11.22"/>
    </reaction>
</comment>
<evidence type="ECO:0000256" key="1">
    <source>
        <dbReference type="ARBA" id="ARBA00006485"/>
    </source>
</evidence>
<feature type="compositionally biased region" description="Basic residues" evidence="11">
    <location>
        <begin position="1205"/>
        <end position="1214"/>
    </location>
</feature>
<organism evidence="13 14">
    <name type="scientific">Kwoniella newhampshirensis</name>
    <dbReference type="NCBI Taxonomy" id="1651941"/>
    <lineage>
        <taxon>Eukaryota</taxon>
        <taxon>Fungi</taxon>
        <taxon>Dikarya</taxon>
        <taxon>Basidiomycota</taxon>
        <taxon>Agaricomycotina</taxon>
        <taxon>Tremellomycetes</taxon>
        <taxon>Tremellales</taxon>
        <taxon>Cryptococcaceae</taxon>
        <taxon>Kwoniella</taxon>
    </lineage>
</organism>
<dbReference type="InterPro" id="IPR000719">
    <property type="entry name" value="Prot_kinase_dom"/>
</dbReference>
<comment type="catalytic activity">
    <reaction evidence="7">
        <text>L-threonyl-[protein] + ATP = O-phospho-L-threonyl-[protein] + ADP + H(+)</text>
        <dbReference type="Rhea" id="RHEA:46608"/>
        <dbReference type="Rhea" id="RHEA-COMP:11060"/>
        <dbReference type="Rhea" id="RHEA-COMP:11605"/>
        <dbReference type="ChEBI" id="CHEBI:15378"/>
        <dbReference type="ChEBI" id="CHEBI:30013"/>
        <dbReference type="ChEBI" id="CHEBI:30616"/>
        <dbReference type="ChEBI" id="CHEBI:61977"/>
        <dbReference type="ChEBI" id="CHEBI:456216"/>
        <dbReference type="EC" id="2.7.11.22"/>
    </reaction>
</comment>
<dbReference type="GO" id="GO:0032968">
    <property type="term" value="P:positive regulation of transcription elongation by RNA polymerase II"/>
    <property type="evidence" value="ECO:0007669"/>
    <property type="project" value="TreeGrafter"/>
</dbReference>
<feature type="region of interest" description="Disordered" evidence="11">
    <location>
        <begin position="762"/>
        <end position="810"/>
    </location>
</feature>
<evidence type="ECO:0000256" key="10">
    <source>
        <dbReference type="PROSITE-ProRule" id="PRU10141"/>
    </source>
</evidence>
<evidence type="ECO:0000256" key="6">
    <source>
        <dbReference type="ARBA" id="ARBA00022840"/>
    </source>
</evidence>
<keyword evidence="2" id="KW-0723">Serine/threonine-protein kinase</keyword>
<gene>
    <name evidence="13" type="ORF">IAR55_003774</name>
</gene>
<feature type="compositionally biased region" description="Basic and acidic residues" evidence="11">
    <location>
        <begin position="124"/>
        <end position="161"/>
    </location>
</feature>
<feature type="region of interest" description="Disordered" evidence="11">
    <location>
        <begin position="1180"/>
        <end position="1214"/>
    </location>
</feature>
<dbReference type="EMBL" id="JBCAWK010000007">
    <property type="protein sequence ID" value="KAK8853073.1"/>
    <property type="molecule type" value="Genomic_DNA"/>
</dbReference>
<dbReference type="GeneID" id="92181032"/>
<keyword evidence="6 10" id="KW-0067">ATP-binding</keyword>
<dbReference type="GO" id="GO:0004693">
    <property type="term" value="F:cyclin-dependent protein serine/threonine kinase activity"/>
    <property type="evidence" value="ECO:0007669"/>
    <property type="project" value="UniProtKB-EC"/>
</dbReference>
<feature type="region of interest" description="Disordered" evidence="11">
    <location>
        <begin position="850"/>
        <end position="893"/>
    </location>
</feature>
<dbReference type="InterPro" id="IPR008271">
    <property type="entry name" value="Ser/Thr_kinase_AS"/>
</dbReference>
<feature type="compositionally biased region" description="Polar residues" evidence="11">
    <location>
        <begin position="86"/>
        <end position="102"/>
    </location>
</feature>
<feature type="compositionally biased region" description="Basic and acidic residues" evidence="11">
    <location>
        <begin position="1195"/>
        <end position="1204"/>
    </location>
</feature>
<protein>
    <recommendedName>
        <fullName evidence="12">Protein kinase domain-containing protein</fullName>
    </recommendedName>
</protein>
<evidence type="ECO:0000256" key="4">
    <source>
        <dbReference type="ARBA" id="ARBA00022741"/>
    </source>
</evidence>
<keyword evidence="4 10" id="KW-0547">Nucleotide-binding</keyword>
<feature type="compositionally biased region" description="Polar residues" evidence="11">
    <location>
        <begin position="850"/>
        <end position="888"/>
    </location>
</feature>
<dbReference type="CDD" id="cd07840">
    <property type="entry name" value="STKc_CDK9_like"/>
    <property type="match status" value="1"/>
</dbReference>
<feature type="compositionally biased region" description="Low complexity" evidence="11">
    <location>
        <begin position="56"/>
        <end position="70"/>
    </location>
</feature>
<comment type="caution">
    <text evidence="13">The sequence shown here is derived from an EMBL/GenBank/DDBJ whole genome shotgun (WGS) entry which is preliminary data.</text>
</comment>
<evidence type="ECO:0000256" key="3">
    <source>
        <dbReference type="ARBA" id="ARBA00022679"/>
    </source>
</evidence>
<keyword evidence="3" id="KW-0808">Transferase</keyword>
<dbReference type="Proteomes" id="UP001388673">
    <property type="component" value="Unassembled WGS sequence"/>
</dbReference>
<keyword evidence="14" id="KW-1185">Reference proteome</keyword>
<dbReference type="PROSITE" id="PS50011">
    <property type="entry name" value="PROTEIN_KINASE_DOM"/>
    <property type="match status" value="1"/>
</dbReference>
<dbReference type="PROSITE" id="PS00107">
    <property type="entry name" value="PROTEIN_KINASE_ATP"/>
    <property type="match status" value="1"/>
</dbReference>
<feature type="compositionally biased region" description="Basic and acidic residues" evidence="11">
    <location>
        <begin position="762"/>
        <end position="773"/>
    </location>
</feature>
<comment type="catalytic activity">
    <reaction evidence="9">
        <text>[DNA-directed RNA polymerase] + ATP = phospho-[DNA-directed RNA polymerase] + ADP + H(+)</text>
        <dbReference type="Rhea" id="RHEA:10216"/>
        <dbReference type="Rhea" id="RHEA-COMP:11321"/>
        <dbReference type="Rhea" id="RHEA-COMP:11322"/>
        <dbReference type="ChEBI" id="CHEBI:15378"/>
        <dbReference type="ChEBI" id="CHEBI:30616"/>
        <dbReference type="ChEBI" id="CHEBI:43176"/>
        <dbReference type="ChEBI" id="CHEBI:68546"/>
        <dbReference type="ChEBI" id="CHEBI:456216"/>
        <dbReference type="EC" id="2.7.11.23"/>
    </reaction>
</comment>
<dbReference type="AlphaFoldDB" id="A0AAW0YP74"/>
<evidence type="ECO:0000313" key="14">
    <source>
        <dbReference type="Proteomes" id="UP001388673"/>
    </source>
</evidence>
<dbReference type="GO" id="GO:0008353">
    <property type="term" value="F:RNA polymerase II CTD heptapeptide repeat kinase activity"/>
    <property type="evidence" value="ECO:0007669"/>
    <property type="project" value="UniProtKB-EC"/>
</dbReference>
<dbReference type="InterPro" id="IPR050108">
    <property type="entry name" value="CDK"/>
</dbReference>
<feature type="compositionally biased region" description="Polar residues" evidence="11">
    <location>
        <begin position="579"/>
        <end position="588"/>
    </location>
</feature>
<accession>A0AAW0YP74</accession>
<dbReference type="KEGG" id="kne:92181032"/>
<feature type="compositionally biased region" description="Basic and acidic residues" evidence="11">
    <location>
        <begin position="260"/>
        <end position="283"/>
    </location>
</feature>
<feature type="region of interest" description="Disordered" evidence="11">
    <location>
        <begin position="629"/>
        <end position="653"/>
    </location>
</feature>
<feature type="compositionally biased region" description="Basic and acidic residues" evidence="11">
    <location>
        <begin position="104"/>
        <end position="117"/>
    </location>
</feature>
<dbReference type="Gene3D" id="1.10.510.10">
    <property type="entry name" value="Transferase(Phosphotransferase) domain 1"/>
    <property type="match status" value="1"/>
</dbReference>
<comment type="similarity">
    <text evidence="1">Belongs to the protein kinase superfamily. CMGC Ser/Thr protein kinase family. CDC2/CDKX subfamily.</text>
</comment>
<feature type="binding site" evidence="10">
    <location>
        <position position="923"/>
    </location>
    <ligand>
        <name>ATP</name>
        <dbReference type="ChEBI" id="CHEBI:30616"/>
    </ligand>
</feature>
<reference evidence="13 14" key="1">
    <citation type="journal article" date="2024" name="bioRxiv">
        <title>Comparative genomics of Cryptococcus and Kwoniella reveals pathogenesis evolution and contrasting karyotype dynamics via intercentromeric recombination or chromosome fusion.</title>
        <authorList>
            <person name="Coelho M.A."/>
            <person name="David-Palma M."/>
            <person name="Shea T."/>
            <person name="Bowers K."/>
            <person name="McGinley-Smith S."/>
            <person name="Mohammad A.W."/>
            <person name="Gnirke A."/>
            <person name="Yurkov A.M."/>
            <person name="Nowrousian M."/>
            <person name="Sun S."/>
            <person name="Cuomo C.A."/>
            <person name="Heitman J."/>
        </authorList>
    </citation>
    <scope>NUCLEOTIDE SEQUENCE [LARGE SCALE GENOMIC DNA]</scope>
    <source>
        <strain evidence="13 14">CBS 13917</strain>
    </source>
</reference>
<evidence type="ECO:0000256" key="5">
    <source>
        <dbReference type="ARBA" id="ARBA00022777"/>
    </source>
</evidence>
<dbReference type="RefSeq" id="XP_066802259.1">
    <property type="nucleotide sequence ID" value="XM_066946880.1"/>
</dbReference>
<proteinExistence type="inferred from homology"/>
<feature type="compositionally biased region" description="Basic and acidic residues" evidence="11">
    <location>
        <begin position="191"/>
        <end position="230"/>
    </location>
</feature>
<evidence type="ECO:0000313" key="13">
    <source>
        <dbReference type="EMBL" id="KAK8853073.1"/>
    </source>
</evidence>
<dbReference type="SMART" id="SM00220">
    <property type="entry name" value="S_TKc"/>
    <property type="match status" value="1"/>
</dbReference>
<feature type="domain" description="Protein kinase" evidence="12">
    <location>
        <begin position="894"/>
        <end position="1178"/>
    </location>
</feature>
<sequence>MTDRTPHNSYTMPRSLSPPMPSYEPPSATSASLRQGPGNGQGSANAMPVKRESWRPGQSSSTSGPSHTQSAGTASHHDLGPRNGPVDQNRSSGAATTSQNSWGGERRSRSPVSRRDGSPASSRGYDRDKDGRRDRDADRDRDSDGNRYRERDREKDGDTSRGRNRQGGQGHGHGHGHVHVQSGGKKGTQGRGEERSWAAWNRKIDDTVRHDDQDHQRWDHDRRRSRDRGNRSGGGRRQSPARKGKDKTEDDGRSWAAWKAKIDDTRDKDRRDEDWRRVDDRKRGGVASSRKSDTYRPGGASSNKEQRDDEKDDEVAAPRSPVSSVRARRQSPDYGLGGGGRRRRESPDYGIGGASRDHISQRQGSPVSNDRKRAPSSPRGPDPKRTRDHSPIEIRRSPSPAAERRASTSSHSEQTQNQWGRRDPPSSPPRERPRSPVSPPRIRAVSPQYPNTGRRQGLPPQAEIFMSGPANGWRNDRPPMPPQQRPPSQSSWRTDQPVQTGQRNGNHYPDPPQAPYGYHADTPNAGRSATNGHGHGPTGPPPMVYDVRPPIRPSQSQPVPFSQTMSTSLTPLPPSQTTHGTPQIQMPVNGSLGPIKIAFRDVSPKKGGFRPISPQKSAVQRLFEDQASLSPASQSITPVSTEDQPPVVSQSAQHRSDVYLDRIAASEQLYSQHLSTIAPYIQAAFDQWFAQGTNPPLPAFLVHYFGRQPSAMEVNQIGSLLELRRKVTKDQEELRLLHSQARSVGLQEAQDRVDDADLEEADRQAVRRNDGWGRVDLSPSNKRSSVEKGRSRSPTKLGGGANFIPIPLGVTSRWTPNVKKEVDLPPATHGSQPRYSEINSSITTQQIVNPASSLSSAPSTHNLSSSRPEISETSPAENSAPAPSQPFNPSGEMYEKISHVGEGTYGKVYKARSNENGKMFALKRIRMEGERDGFPVTAMREIKLLQALRHENVVRLMEMVVSTGSVYMVLEYMDHDLTGLLAHPTLQLSPANIKSLNYQMLSGLAYLHDRGILHRDMKGSNILLNSSGELKLADFGLARMYSKRHRDDYTNRVITLWYRSPELLLGETVYGPEVDMWSAGCIMLELSTSKPIFQGSDEIHQLEVIYSIMGTPREEEWPEVKELPWYDLVKPKEKVESKFRGSFAKRLSPSALDLAEGLLFFDPTKRLSAAAALNTEYFTSEEPKMEKPTQLAGMGEHHEMSAKQDRHRRRMEGK</sequence>
<dbReference type="FunFam" id="3.30.200.20:FF:000375">
    <property type="entry name" value="Cell division related protein kinase 2"/>
    <property type="match status" value="1"/>
</dbReference>
<dbReference type="PANTHER" id="PTHR24056">
    <property type="entry name" value="CELL DIVISION PROTEIN KINASE"/>
    <property type="match status" value="1"/>
</dbReference>
<feature type="compositionally biased region" description="Basic and acidic residues" evidence="11">
    <location>
        <begin position="381"/>
        <end position="406"/>
    </location>
</feature>
<dbReference type="SUPFAM" id="SSF56112">
    <property type="entry name" value="Protein kinase-like (PK-like)"/>
    <property type="match status" value="1"/>
</dbReference>